<feature type="transmembrane region" description="Helical" evidence="5">
    <location>
        <begin position="37"/>
        <end position="60"/>
    </location>
</feature>
<evidence type="ECO:0000256" key="2">
    <source>
        <dbReference type="ARBA" id="ARBA00022692"/>
    </source>
</evidence>
<dbReference type="EMBL" id="CAJQYY010000003">
    <property type="protein sequence ID" value="CAG4889091.1"/>
    <property type="molecule type" value="Genomic_DNA"/>
</dbReference>
<keyword evidence="8" id="KW-1185">Reference proteome</keyword>
<organism evidence="7 8">
    <name type="scientific">Paraburkholderia gardini</name>
    <dbReference type="NCBI Taxonomy" id="2823469"/>
    <lineage>
        <taxon>Bacteria</taxon>
        <taxon>Pseudomonadati</taxon>
        <taxon>Pseudomonadota</taxon>
        <taxon>Betaproteobacteria</taxon>
        <taxon>Burkholderiales</taxon>
        <taxon>Burkholderiaceae</taxon>
        <taxon>Paraburkholderia</taxon>
    </lineage>
</organism>
<comment type="subcellular location">
    <subcellularLocation>
        <location evidence="1">Membrane</location>
        <topology evidence="1">Multi-pass membrane protein</topology>
    </subcellularLocation>
</comment>
<feature type="domain" description="NnrU" evidence="6">
    <location>
        <begin position="9"/>
        <end position="221"/>
    </location>
</feature>
<protein>
    <recommendedName>
        <fullName evidence="6">NnrU domain-containing protein</fullName>
    </recommendedName>
</protein>
<accession>A0ABN7QEV2</accession>
<keyword evidence="4 5" id="KW-0472">Membrane</keyword>
<evidence type="ECO:0000259" key="6">
    <source>
        <dbReference type="Pfam" id="PF07298"/>
    </source>
</evidence>
<evidence type="ECO:0000256" key="3">
    <source>
        <dbReference type="ARBA" id="ARBA00022989"/>
    </source>
</evidence>
<evidence type="ECO:0000256" key="5">
    <source>
        <dbReference type="SAM" id="Phobius"/>
    </source>
</evidence>
<dbReference type="Proteomes" id="UP000789752">
    <property type="component" value="Unassembled WGS sequence"/>
</dbReference>
<feature type="transmembrane region" description="Helical" evidence="5">
    <location>
        <begin position="142"/>
        <end position="159"/>
    </location>
</feature>
<keyword evidence="2 5" id="KW-0812">Transmembrane</keyword>
<evidence type="ECO:0000256" key="4">
    <source>
        <dbReference type="ARBA" id="ARBA00023136"/>
    </source>
</evidence>
<reference evidence="7 8" key="1">
    <citation type="submission" date="2021-04" db="EMBL/GenBank/DDBJ databases">
        <authorList>
            <person name="Vanwijnsberghe S."/>
        </authorList>
    </citation>
    <scope>NUCLEOTIDE SEQUENCE [LARGE SCALE GENOMIC DNA]</scope>
    <source>
        <strain evidence="7 8">LMG 32171</strain>
    </source>
</reference>
<dbReference type="RefSeq" id="WP_228974875.1">
    <property type="nucleotide sequence ID" value="NZ_CAJQYY010000003.1"/>
</dbReference>
<proteinExistence type="predicted"/>
<dbReference type="InterPro" id="IPR009915">
    <property type="entry name" value="NnrU_dom"/>
</dbReference>
<dbReference type="Pfam" id="PF07298">
    <property type="entry name" value="NnrU"/>
    <property type="match status" value="1"/>
</dbReference>
<gene>
    <name evidence="7" type="ORF">R54767_00651</name>
</gene>
<comment type="caution">
    <text evidence="7">The sequence shown here is derived from an EMBL/GenBank/DDBJ whole genome shotgun (WGS) entry which is preliminary data.</text>
</comment>
<feature type="transmembrane region" description="Helical" evidence="5">
    <location>
        <begin position="201"/>
        <end position="227"/>
    </location>
</feature>
<sequence>MESINAVAVAAVAFVGSHFLLSHPLRGRLVRAIGEAGFQGVYSLVAIVTFGWLVLAYRSAPLTAPLWPAGNGLWALATAVMLIASILLMGSLVRNPALPTGGRPGAFPETARGVYAVTRHPMMWSFALWGLCHIAVFPVTKNIVVAAAIVVLALVGAALQDRKKERLQPDLWPAWESKTSYLPFAAIAAGRARLGGFGWHALLGGLVVWLAATWAHIPAAGWAAGIWRWL</sequence>
<feature type="transmembrane region" description="Helical" evidence="5">
    <location>
        <begin position="6"/>
        <end position="25"/>
    </location>
</feature>
<evidence type="ECO:0000313" key="8">
    <source>
        <dbReference type="Proteomes" id="UP000789752"/>
    </source>
</evidence>
<feature type="transmembrane region" description="Helical" evidence="5">
    <location>
        <begin position="114"/>
        <end position="136"/>
    </location>
</feature>
<evidence type="ECO:0000256" key="1">
    <source>
        <dbReference type="ARBA" id="ARBA00004141"/>
    </source>
</evidence>
<evidence type="ECO:0000313" key="7">
    <source>
        <dbReference type="EMBL" id="CAG4889091.1"/>
    </source>
</evidence>
<keyword evidence="3 5" id="KW-1133">Transmembrane helix</keyword>
<feature type="transmembrane region" description="Helical" evidence="5">
    <location>
        <begin position="72"/>
        <end position="93"/>
    </location>
</feature>
<name>A0ABN7QEV2_9BURK</name>